<comment type="similarity">
    <text evidence="2">Belongs to the bacterial solute-binding protein 2 family.</text>
</comment>
<organism evidence="6 7">
    <name type="scientific">Hydrogenispora ethanolica</name>
    <dbReference type="NCBI Taxonomy" id="1082276"/>
    <lineage>
        <taxon>Bacteria</taxon>
        <taxon>Bacillati</taxon>
        <taxon>Bacillota</taxon>
        <taxon>Hydrogenispora</taxon>
    </lineage>
</organism>
<dbReference type="Gene3D" id="3.40.50.2300">
    <property type="match status" value="2"/>
</dbReference>
<dbReference type="Pfam" id="PF13407">
    <property type="entry name" value="Peripla_BP_4"/>
    <property type="match status" value="1"/>
</dbReference>
<evidence type="ECO:0000256" key="1">
    <source>
        <dbReference type="ARBA" id="ARBA00004196"/>
    </source>
</evidence>
<comment type="subcellular location">
    <subcellularLocation>
        <location evidence="1">Cell envelope</location>
    </subcellularLocation>
</comment>
<dbReference type="OrthoDB" id="9814427at2"/>
<gene>
    <name evidence="6" type="ORF">EDC14_102330</name>
</gene>
<dbReference type="CDD" id="cd06308">
    <property type="entry name" value="PBP1_sensor_kinase-like"/>
    <property type="match status" value="1"/>
</dbReference>
<evidence type="ECO:0000313" key="6">
    <source>
        <dbReference type="EMBL" id="TCL62751.1"/>
    </source>
</evidence>
<feature type="domain" description="Periplasmic binding protein" evidence="5">
    <location>
        <begin position="36"/>
        <end position="291"/>
    </location>
</feature>
<feature type="signal peptide" evidence="4">
    <location>
        <begin position="1"/>
        <end position="27"/>
    </location>
</feature>
<dbReference type="PANTHER" id="PTHR46847">
    <property type="entry name" value="D-ALLOSE-BINDING PERIPLASMIC PROTEIN-RELATED"/>
    <property type="match status" value="1"/>
</dbReference>
<dbReference type="InterPro" id="IPR028082">
    <property type="entry name" value="Peripla_BP_I"/>
</dbReference>
<evidence type="ECO:0000256" key="4">
    <source>
        <dbReference type="SAM" id="SignalP"/>
    </source>
</evidence>
<dbReference type="SUPFAM" id="SSF53822">
    <property type="entry name" value="Periplasmic binding protein-like I"/>
    <property type="match status" value="1"/>
</dbReference>
<comment type="caution">
    <text evidence="6">The sequence shown here is derived from an EMBL/GenBank/DDBJ whole genome shotgun (WGS) entry which is preliminary data.</text>
</comment>
<protein>
    <submittedName>
        <fullName evidence="6">Monosaccharide ABC transporter substrate-binding protein (CUT2 family)</fullName>
    </submittedName>
</protein>
<evidence type="ECO:0000313" key="7">
    <source>
        <dbReference type="Proteomes" id="UP000295008"/>
    </source>
</evidence>
<dbReference type="GO" id="GO:0030246">
    <property type="term" value="F:carbohydrate binding"/>
    <property type="evidence" value="ECO:0007669"/>
    <property type="project" value="UniProtKB-ARBA"/>
</dbReference>
<evidence type="ECO:0000256" key="3">
    <source>
        <dbReference type="ARBA" id="ARBA00022729"/>
    </source>
</evidence>
<name>A0A4R1RAI0_HYDET</name>
<dbReference type="RefSeq" id="WP_132015546.1">
    <property type="nucleotide sequence ID" value="NZ_SLUN01000023.1"/>
</dbReference>
<evidence type="ECO:0000256" key="2">
    <source>
        <dbReference type="ARBA" id="ARBA00007639"/>
    </source>
</evidence>
<dbReference type="PANTHER" id="PTHR46847:SF1">
    <property type="entry name" value="D-ALLOSE-BINDING PERIPLASMIC PROTEIN-RELATED"/>
    <property type="match status" value="1"/>
</dbReference>
<feature type="chain" id="PRO_5020542052" evidence="4">
    <location>
        <begin position="28"/>
        <end position="320"/>
    </location>
</feature>
<proteinExistence type="inferred from homology"/>
<keyword evidence="3 4" id="KW-0732">Signal</keyword>
<dbReference type="AlphaFoldDB" id="A0A4R1RAI0"/>
<sequence>MKRNQLFFVLLCVLVLVTGTLSNPISAATASNRLRIGMANFTLGAPYFSGMSKAVQEEAAVYPNIQLFVTDAQSRADKLMADIEDMISKGVKGVIISGAVLESHVPALNALKKAKIPVVLVDRELKGGEYTSWVGPDNYQIGVNNGEYIAKRLNGKGNLVLLKGGPADNSIGLARTNGALSVLKKYSDIKVVATGWGEWNTEKAIKVMEDILAAHKDIDAVLCENDSMGLGAMIAIKNAKREKDIFIVGVDGQKEAIKAIIDGTNFECTGMNNSDIIGRAGFNRLMAILAGCRAPKKTVVDSPRIIRSNAARYYNPDSVF</sequence>
<dbReference type="InterPro" id="IPR025997">
    <property type="entry name" value="SBP_2_dom"/>
</dbReference>
<accession>A0A4R1RAI0</accession>
<dbReference type="GO" id="GO:0030313">
    <property type="term" value="C:cell envelope"/>
    <property type="evidence" value="ECO:0007669"/>
    <property type="project" value="UniProtKB-SubCell"/>
</dbReference>
<dbReference type="EMBL" id="SLUN01000023">
    <property type="protein sequence ID" value="TCL62751.1"/>
    <property type="molecule type" value="Genomic_DNA"/>
</dbReference>
<keyword evidence="7" id="KW-1185">Reference proteome</keyword>
<dbReference type="Proteomes" id="UP000295008">
    <property type="component" value="Unassembled WGS sequence"/>
</dbReference>
<reference evidence="6 7" key="1">
    <citation type="submission" date="2019-03" db="EMBL/GenBank/DDBJ databases">
        <title>Genomic Encyclopedia of Type Strains, Phase IV (KMG-IV): sequencing the most valuable type-strain genomes for metagenomic binning, comparative biology and taxonomic classification.</title>
        <authorList>
            <person name="Goeker M."/>
        </authorList>
    </citation>
    <scope>NUCLEOTIDE SEQUENCE [LARGE SCALE GENOMIC DNA]</scope>
    <source>
        <strain evidence="6 7">LX-B</strain>
    </source>
</reference>
<evidence type="ECO:0000259" key="5">
    <source>
        <dbReference type="Pfam" id="PF13407"/>
    </source>
</evidence>